<dbReference type="PANTHER" id="PTHR30570">
    <property type="entry name" value="PERIPLASMIC PHOSPHATE BINDING COMPONENT OF PHOSPHATE ABC TRANSPORTER"/>
    <property type="match status" value="1"/>
</dbReference>
<feature type="domain" description="PBP" evidence="2">
    <location>
        <begin position="195"/>
        <end position="449"/>
    </location>
</feature>
<evidence type="ECO:0000259" key="2">
    <source>
        <dbReference type="Pfam" id="PF12849"/>
    </source>
</evidence>
<gene>
    <name evidence="3" type="ORF">CUJ89_36575</name>
</gene>
<dbReference type="RefSeq" id="WP_114182281.1">
    <property type="nucleotide sequence ID" value="NZ_CP024904.1"/>
</dbReference>
<reference evidence="3 4" key="1">
    <citation type="journal article" date="2018" name="ISME J.">
        <title>Involvement of Burkholderiaceae and sulfurous volatiles in disease-suppressive soils.</title>
        <authorList>
            <person name="Carrion V.J."/>
            <person name="Cordovez V."/>
            <person name="Tyc O."/>
            <person name="Etalo D.W."/>
            <person name="de Bruijn I."/>
            <person name="de Jager V.C."/>
            <person name="Medema M.H."/>
            <person name="Eberl L."/>
            <person name="Raaijmakers J.M."/>
        </authorList>
    </citation>
    <scope>NUCLEOTIDE SEQUENCE [LARGE SCALE GENOMIC DNA]</scope>
    <source>
        <strain evidence="4">mHSR5</strain>
    </source>
</reference>
<dbReference type="AlphaFoldDB" id="A0A2Z5NCL1"/>
<protein>
    <submittedName>
        <fullName evidence="3">Phosphate ABC transporter substrate-binding protein</fullName>
    </submittedName>
</protein>
<dbReference type="SUPFAM" id="SSF53850">
    <property type="entry name" value="Periplasmic binding protein-like II"/>
    <property type="match status" value="2"/>
</dbReference>
<accession>A0A2Z5NCL1</accession>
<organism evidence="3 4">
    <name type="scientific">Burkholderia pyrrocinia</name>
    <name type="common">Pseudomonas pyrrocinia</name>
    <dbReference type="NCBI Taxonomy" id="60550"/>
    <lineage>
        <taxon>Bacteria</taxon>
        <taxon>Pseudomonadati</taxon>
        <taxon>Pseudomonadota</taxon>
        <taxon>Betaproteobacteria</taxon>
        <taxon>Burkholderiales</taxon>
        <taxon>Burkholderiaceae</taxon>
        <taxon>Burkholderia</taxon>
        <taxon>Burkholderia cepacia complex</taxon>
    </lineage>
</organism>
<name>A0A2Z5NCL1_BURPY</name>
<keyword evidence="1" id="KW-0732">Signal</keyword>
<dbReference type="OrthoDB" id="4008270at2"/>
<evidence type="ECO:0000256" key="1">
    <source>
        <dbReference type="ARBA" id="ARBA00022729"/>
    </source>
</evidence>
<dbReference type="InterPro" id="IPR050811">
    <property type="entry name" value="Phosphate_ABC_transporter"/>
</dbReference>
<evidence type="ECO:0000313" key="3">
    <source>
        <dbReference type="EMBL" id="AXF25917.1"/>
    </source>
</evidence>
<sequence length="476" mass="51171">MAPCGARAADAVAGLPAYRSLPNLSGTLSSVGDDAMGPLLDAWLVAFERRQPGIRRGPHWRHVGSAAAFGALMFGDADIAPLAREPLPTELQPYAHQFAGDMMKSPLLVRVANLDGHAAYLAVNRRPGAPLPPKVKAFLTFALSDDGQAIVAAQQRFTPLAAADAVQQRATLDGFLPPLDAQLAVYRPVAGLHGAIDSVGSDGMKSLMDTWIDGFTHAQAGARKGDRWEHLGTLNGFHALLAGDTAMAPMGRELWPDERAAYAQIRHEASPLEIRVARGGFNTPQRTTAQAIFVHPDNPLNGITLPQLASILRQNPGVTRWGQLGLTGEWADRPVRIYMPPHVAPNAMSMQIMVLGGGAWNPAVHEGSIDDTARAIARDPGAIGFGGLEEGGPGLKTLTVARRAGEPFYTLDAENAASGRYPLTRYMYIRLNRPLTAPVKAFLRYILSRDGQEPVRYSAYFPLSAAEAREELAKLR</sequence>
<dbReference type="Pfam" id="PF12849">
    <property type="entry name" value="PBP_like_2"/>
    <property type="match status" value="1"/>
</dbReference>
<proteinExistence type="predicted"/>
<dbReference type="PANTHER" id="PTHR30570:SF6">
    <property type="entry name" value="PHOSPHATE-BINDING PROTEIN PSTS"/>
    <property type="match status" value="1"/>
</dbReference>
<evidence type="ECO:0000313" key="4">
    <source>
        <dbReference type="Proteomes" id="UP000253104"/>
    </source>
</evidence>
<dbReference type="EMBL" id="CP024904">
    <property type="protein sequence ID" value="AXF25917.1"/>
    <property type="molecule type" value="Genomic_DNA"/>
</dbReference>
<dbReference type="InterPro" id="IPR024370">
    <property type="entry name" value="PBP_domain"/>
</dbReference>
<dbReference type="Proteomes" id="UP000253104">
    <property type="component" value="Chromosome mHSR5_C"/>
</dbReference>
<dbReference type="Gene3D" id="3.40.190.10">
    <property type="entry name" value="Periplasmic binding protein-like II"/>
    <property type="match status" value="3"/>
</dbReference>